<accession>Q08XH5</accession>
<reference evidence="1 2" key="1">
    <citation type="submission" date="2006-04" db="EMBL/GenBank/DDBJ databases">
        <authorList>
            <person name="Nierman W.C."/>
        </authorList>
    </citation>
    <scope>NUCLEOTIDE SEQUENCE [LARGE SCALE GENOMIC DNA]</scope>
    <source>
        <strain evidence="1 2">DW4/3-1</strain>
    </source>
</reference>
<organism evidence="1 2">
    <name type="scientific">Stigmatella aurantiaca (strain DW4/3-1)</name>
    <dbReference type="NCBI Taxonomy" id="378806"/>
    <lineage>
        <taxon>Bacteria</taxon>
        <taxon>Pseudomonadati</taxon>
        <taxon>Myxococcota</taxon>
        <taxon>Myxococcia</taxon>
        <taxon>Myxococcales</taxon>
        <taxon>Cystobacterineae</taxon>
        <taxon>Archangiaceae</taxon>
        <taxon>Stigmatella</taxon>
    </lineage>
</organism>
<dbReference type="EMBL" id="AAMD01000090">
    <property type="protein sequence ID" value="EAU65182.1"/>
    <property type="molecule type" value="Genomic_DNA"/>
</dbReference>
<sequence>MEQWVPQKFRATWPSLMNVRQEAFPPQTVGEAVQS</sequence>
<protein>
    <submittedName>
        <fullName evidence="1">Uncharacterized protein</fullName>
    </submittedName>
</protein>
<name>Q08XH5_STIAD</name>
<evidence type="ECO:0000313" key="1">
    <source>
        <dbReference type="EMBL" id="EAU65182.1"/>
    </source>
</evidence>
<dbReference type="AlphaFoldDB" id="Q08XH5"/>
<proteinExistence type="predicted"/>
<comment type="caution">
    <text evidence="1">The sequence shown here is derived from an EMBL/GenBank/DDBJ whole genome shotgun (WGS) entry which is preliminary data.</text>
</comment>
<dbReference type="Proteomes" id="UP000032702">
    <property type="component" value="Unassembled WGS sequence"/>
</dbReference>
<gene>
    <name evidence="1" type="ORF">STIAU_1170</name>
</gene>
<evidence type="ECO:0000313" key="2">
    <source>
        <dbReference type="Proteomes" id="UP000032702"/>
    </source>
</evidence>